<gene>
    <name evidence="2" type="ORF">E1963_10040</name>
</gene>
<dbReference type="Proteomes" id="UP000295710">
    <property type="component" value="Unassembled WGS sequence"/>
</dbReference>
<accession>A0A4R4FFV4</accession>
<dbReference type="EMBL" id="SMMX01000007">
    <property type="protein sequence ID" value="TDA21673.1"/>
    <property type="molecule type" value="Genomic_DNA"/>
</dbReference>
<dbReference type="Pfam" id="PF07508">
    <property type="entry name" value="Recombinase"/>
    <property type="match status" value="1"/>
</dbReference>
<dbReference type="InterPro" id="IPR038109">
    <property type="entry name" value="DNA_bind_recomb_sf"/>
</dbReference>
<evidence type="ECO:0000259" key="1">
    <source>
        <dbReference type="Pfam" id="PF07508"/>
    </source>
</evidence>
<reference evidence="2 3" key="1">
    <citation type="journal article" date="2016" name="Nat. Microbiol.">
        <title>The Mouse Intestinal Bacterial Collection (miBC) provides host-specific insight into cultured diversity and functional potential of the gut microbiota.</title>
        <authorList>
            <person name="Lagkouvardos I."/>
            <person name="Pukall R."/>
            <person name="Abt B."/>
            <person name="Foesel B.U."/>
            <person name="Meier-Kolthoff J.P."/>
            <person name="Kumar N."/>
            <person name="Bresciani A."/>
            <person name="Martinez I."/>
            <person name="Just S."/>
            <person name="Ziegler C."/>
            <person name="Brugiroux S."/>
            <person name="Garzetti D."/>
            <person name="Wenning M."/>
            <person name="Bui T.P."/>
            <person name="Wang J."/>
            <person name="Hugenholtz F."/>
            <person name="Plugge C.M."/>
            <person name="Peterson D.A."/>
            <person name="Hornef M.W."/>
            <person name="Baines J.F."/>
            <person name="Smidt H."/>
            <person name="Walter J."/>
            <person name="Kristiansen K."/>
            <person name="Nielsen H.B."/>
            <person name="Haller D."/>
            <person name="Overmann J."/>
            <person name="Stecher B."/>
            <person name="Clavel T."/>
        </authorList>
    </citation>
    <scope>NUCLEOTIDE SEQUENCE [LARGE SCALE GENOMIC DNA]</scope>
    <source>
        <strain evidence="2 3">DSM 28560</strain>
    </source>
</reference>
<dbReference type="AlphaFoldDB" id="A0A4R4FFV4"/>
<sequence length="85" mass="9831">MIYDMYLHDGIGATKIANELSIRRRVAASGKIKWTSSNVSRVLGNPTYMGYMTYGKSFSNNYLEQKRINNHNSDTYMYVKVILNR</sequence>
<protein>
    <recommendedName>
        <fullName evidence="1">Recombinase domain-containing protein</fullName>
    </recommendedName>
</protein>
<evidence type="ECO:0000313" key="3">
    <source>
        <dbReference type="Proteomes" id="UP000295710"/>
    </source>
</evidence>
<dbReference type="GO" id="GO:0000150">
    <property type="term" value="F:DNA strand exchange activity"/>
    <property type="evidence" value="ECO:0007669"/>
    <property type="project" value="InterPro"/>
</dbReference>
<evidence type="ECO:0000313" key="2">
    <source>
        <dbReference type="EMBL" id="TDA21673.1"/>
    </source>
</evidence>
<name>A0A4R4FFV4_9FIRM</name>
<keyword evidence="3" id="KW-1185">Reference proteome</keyword>
<dbReference type="GO" id="GO:0003677">
    <property type="term" value="F:DNA binding"/>
    <property type="evidence" value="ECO:0007669"/>
    <property type="project" value="InterPro"/>
</dbReference>
<feature type="domain" description="Recombinase" evidence="1">
    <location>
        <begin position="1"/>
        <end position="77"/>
    </location>
</feature>
<dbReference type="InterPro" id="IPR011109">
    <property type="entry name" value="DNA_bind_recombinase_dom"/>
</dbReference>
<proteinExistence type="predicted"/>
<comment type="caution">
    <text evidence="2">The sequence shown here is derived from an EMBL/GenBank/DDBJ whole genome shotgun (WGS) entry which is preliminary data.</text>
</comment>
<dbReference type="Gene3D" id="3.90.1750.20">
    <property type="entry name" value="Putative Large Serine Recombinase, Chain B, Domain 2"/>
    <property type="match status" value="1"/>
</dbReference>
<organism evidence="2 3">
    <name type="scientific">Extibacter muris</name>
    <dbReference type="NCBI Taxonomy" id="1796622"/>
    <lineage>
        <taxon>Bacteria</taxon>
        <taxon>Bacillati</taxon>
        <taxon>Bacillota</taxon>
        <taxon>Clostridia</taxon>
        <taxon>Lachnospirales</taxon>
        <taxon>Lachnospiraceae</taxon>
        <taxon>Extibacter</taxon>
    </lineage>
</organism>